<gene>
    <name evidence="1" type="ORF">HII31_00386</name>
</gene>
<proteinExistence type="predicted"/>
<dbReference type="Proteomes" id="UP000660729">
    <property type="component" value="Unassembled WGS sequence"/>
</dbReference>
<protein>
    <submittedName>
        <fullName evidence="1">Quinone oxidoreductase 2</fullName>
    </submittedName>
</protein>
<evidence type="ECO:0000313" key="1">
    <source>
        <dbReference type="EMBL" id="KAF7198647.1"/>
    </source>
</evidence>
<dbReference type="PANTHER" id="PTHR47129">
    <property type="entry name" value="QUINONE OXIDOREDUCTASE 2"/>
    <property type="match status" value="1"/>
</dbReference>
<keyword evidence="2" id="KW-1185">Reference proteome</keyword>
<name>A0A8H6RWB9_9PEZI</name>
<organism evidence="1 2">
    <name type="scientific">Pseudocercospora fuligena</name>
    <dbReference type="NCBI Taxonomy" id="685502"/>
    <lineage>
        <taxon>Eukaryota</taxon>
        <taxon>Fungi</taxon>
        <taxon>Dikarya</taxon>
        <taxon>Ascomycota</taxon>
        <taxon>Pezizomycotina</taxon>
        <taxon>Dothideomycetes</taxon>
        <taxon>Dothideomycetidae</taxon>
        <taxon>Mycosphaerellales</taxon>
        <taxon>Mycosphaerellaceae</taxon>
        <taxon>Pseudocercospora</taxon>
    </lineage>
</organism>
<accession>A0A8H6RWB9</accession>
<sequence>MTLPANGRQRDLRHICKLVCSMTVISSTKLNDVFPIPARGASKLRSKSSEIEIRRAHWDDPSSWLSGLQDVSKLFLISSARIEKDFNSAPPGKGREEDHFRALEAAKKVGVKHVYYTSLAFANPSLSGVMKAHERTEEYLQQQKDFKFTIIREGLYNESWPLYLGHYDLPGGDDRTEVVVAGDSKISWTSIRDLGLANALILAAPSEEYEGKMFYLAQKQAYTMKDVAEMVAKARGKELKLKVLDRESHEEYYVNERKMERPFIEWWSKTYDALKQNECEIHDNTLEGLLKSRGVEPTAMEVTVEEMVGSSRGFTGR</sequence>
<dbReference type="OrthoDB" id="419598at2759"/>
<comment type="caution">
    <text evidence="1">The sequence shown here is derived from an EMBL/GenBank/DDBJ whole genome shotgun (WGS) entry which is preliminary data.</text>
</comment>
<dbReference type="InterPro" id="IPR052718">
    <property type="entry name" value="NmrA-type_oxidoreductase"/>
</dbReference>
<evidence type="ECO:0000313" key="2">
    <source>
        <dbReference type="Proteomes" id="UP000660729"/>
    </source>
</evidence>
<dbReference type="SUPFAM" id="SSF51735">
    <property type="entry name" value="NAD(P)-binding Rossmann-fold domains"/>
    <property type="match status" value="1"/>
</dbReference>
<dbReference type="Gene3D" id="3.40.50.720">
    <property type="entry name" value="NAD(P)-binding Rossmann-like Domain"/>
    <property type="match status" value="1"/>
</dbReference>
<reference evidence="1" key="1">
    <citation type="submission" date="2020-04" db="EMBL/GenBank/DDBJ databases">
        <title>Draft genome resource of the tomato pathogen Pseudocercospora fuligena.</title>
        <authorList>
            <person name="Zaccaron A."/>
        </authorList>
    </citation>
    <scope>NUCLEOTIDE SEQUENCE</scope>
    <source>
        <strain evidence="1">PF001</strain>
    </source>
</reference>
<dbReference type="Gene3D" id="3.90.25.10">
    <property type="entry name" value="UDP-galactose 4-epimerase, domain 1"/>
    <property type="match status" value="1"/>
</dbReference>
<dbReference type="InterPro" id="IPR036291">
    <property type="entry name" value="NAD(P)-bd_dom_sf"/>
</dbReference>
<dbReference type="AlphaFoldDB" id="A0A8H6RWB9"/>
<dbReference type="EMBL" id="JABCIY010000001">
    <property type="protein sequence ID" value="KAF7198647.1"/>
    <property type="molecule type" value="Genomic_DNA"/>
</dbReference>
<dbReference type="PANTHER" id="PTHR47129:SF1">
    <property type="entry name" value="NMRA-LIKE DOMAIN-CONTAINING PROTEIN"/>
    <property type="match status" value="1"/>
</dbReference>